<evidence type="ECO:0000313" key="4">
    <source>
        <dbReference type="Proteomes" id="UP000431922"/>
    </source>
</evidence>
<name>A0A845B225_9SPHN</name>
<sequence>MARAHRFLGIGSLLAICGLAMLAALFAVYIALPHTSDSELRNLDPDQGAAIQPPELEVFQFQEGIAPEQAIEINAAIPESSEPIVAARSLNILSLSSSGAGQLSAVDCLTAAIHYEAASESTSGQRAVAQVVLNRVRHPAYPNSICGVVFQGSQRLTGCQFTFTCDGSLRRRPSAAAWQRARSVAAAALSGYVEPNVGLATHYHANFVVPYWSGSLTKIGPIGSHIFYRWRGRNGTRAAFTSSYSNTELIPSGAAAQLSGLLLTASPAEAMIDLADLAGLNPQEASSTSPSTGMTAQPDGQLLIDAGSSIPRAGSDLTVPGARLKSDETEYQMVDKRPRLLEDK</sequence>
<evidence type="ECO:0000259" key="2">
    <source>
        <dbReference type="Pfam" id="PF07486"/>
    </source>
</evidence>
<dbReference type="Proteomes" id="UP000431922">
    <property type="component" value="Unassembled WGS sequence"/>
</dbReference>
<accession>A0A845B225</accession>
<dbReference type="Gene3D" id="1.10.10.2520">
    <property type="entry name" value="Cell wall hydrolase SleB, domain 1"/>
    <property type="match status" value="1"/>
</dbReference>
<keyword evidence="1" id="KW-0812">Transmembrane</keyword>
<keyword evidence="1" id="KW-1133">Transmembrane helix</keyword>
<evidence type="ECO:0000256" key="1">
    <source>
        <dbReference type="SAM" id="Phobius"/>
    </source>
</evidence>
<organism evidence="3 4">
    <name type="scientific">Allopontixanthobacter sediminis</name>
    <dbReference type="NCBI Taxonomy" id="1689985"/>
    <lineage>
        <taxon>Bacteria</taxon>
        <taxon>Pseudomonadati</taxon>
        <taxon>Pseudomonadota</taxon>
        <taxon>Alphaproteobacteria</taxon>
        <taxon>Sphingomonadales</taxon>
        <taxon>Erythrobacteraceae</taxon>
        <taxon>Allopontixanthobacter</taxon>
    </lineage>
</organism>
<dbReference type="GO" id="GO:0016787">
    <property type="term" value="F:hydrolase activity"/>
    <property type="evidence" value="ECO:0007669"/>
    <property type="project" value="UniProtKB-KW"/>
</dbReference>
<protein>
    <submittedName>
        <fullName evidence="3">Cell wall hydrolase</fullName>
    </submittedName>
</protein>
<keyword evidence="4" id="KW-1185">Reference proteome</keyword>
<evidence type="ECO:0000313" key="3">
    <source>
        <dbReference type="EMBL" id="MXP44635.1"/>
    </source>
</evidence>
<gene>
    <name evidence="3" type="ORF">GRI65_09225</name>
</gene>
<comment type="caution">
    <text evidence="3">The sequence shown here is derived from an EMBL/GenBank/DDBJ whole genome shotgun (WGS) entry which is preliminary data.</text>
</comment>
<reference evidence="3 4" key="1">
    <citation type="submission" date="2019-12" db="EMBL/GenBank/DDBJ databases">
        <title>Genomic-based taxomic classification of the family Erythrobacteraceae.</title>
        <authorList>
            <person name="Xu L."/>
        </authorList>
    </citation>
    <scope>NUCLEOTIDE SEQUENCE [LARGE SCALE GENOMIC DNA]</scope>
    <source>
        <strain evidence="3 4">KCTC 42453</strain>
    </source>
</reference>
<dbReference type="OrthoDB" id="9785345at2"/>
<feature type="domain" description="Cell wall hydrolase SleB" evidence="2">
    <location>
        <begin position="119"/>
        <end position="228"/>
    </location>
</feature>
<dbReference type="InterPro" id="IPR011105">
    <property type="entry name" value="Cell_wall_hydrolase_SleB"/>
</dbReference>
<dbReference type="Pfam" id="PF07486">
    <property type="entry name" value="Hydrolase_2"/>
    <property type="match status" value="1"/>
</dbReference>
<dbReference type="InterPro" id="IPR042047">
    <property type="entry name" value="SleB_dom1"/>
</dbReference>
<proteinExistence type="predicted"/>
<keyword evidence="3" id="KW-0378">Hydrolase</keyword>
<dbReference type="AlphaFoldDB" id="A0A845B225"/>
<dbReference type="EMBL" id="WTYL01000002">
    <property type="protein sequence ID" value="MXP44635.1"/>
    <property type="molecule type" value="Genomic_DNA"/>
</dbReference>
<keyword evidence="1" id="KW-0472">Membrane</keyword>
<dbReference type="RefSeq" id="WP_160756207.1">
    <property type="nucleotide sequence ID" value="NZ_WTYL01000002.1"/>
</dbReference>
<feature type="transmembrane region" description="Helical" evidence="1">
    <location>
        <begin position="7"/>
        <end position="32"/>
    </location>
</feature>